<dbReference type="GO" id="GO:0004867">
    <property type="term" value="F:serine-type endopeptidase inhibitor activity"/>
    <property type="evidence" value="ECO:0007669"/>
    <property type="project" value="UniProtKB-KW"/>
</dbReference>
<evidence type="ECO:0000256" key="6">
    <source>
        <dbReference type="ARBA" id="ARBA00022990"/>
    </source>
</evidence>
<dbReference type="Ensembl" id="ENSMMDT00005000547.1">
    <property type="protein sequence ID" value="ENSMMDP00005000535.1"/>
    <property type="gene ID" value="ENSMMDG00005000198.1"/>
</dbReference>
<evidence type="ECO:0000313" key="13">
    <source>
        <dbReference type="Ensembl" id="ENSMMDP00005000535.1"/>
    </source>
</evidence>
<name>A0A667W8K2_9TELE</name>
<evidence type="ECO:0000256" key="10">
    <source>
        <dbReference type="ARBA" id="ARBA00073281"/>
    </source>
</evidence>
<dbReference type="FunFam" id="2.30.39.10:FF:000014">
    <property type="entry name" value="Serpin family B member 9"/>
    <property type="match status" value="1"/>
</dbReference>
<dbReference type="Pfam" id="PF00079">
    <property type="entry name" value="Serpin"/>
    <property type="match status" value="1"/>
</dbReference>
<dbReference type="Proteomes" id="UP000472263">
    <property type="component" value="Chromosome 3"/>
</dbReference>
<dbReference type="InterPro" id="IPR036186">
    <property type="entry name" value="Serpin_sf"/>
</dbReference>
<comment type="subcellular location">
    <subcellularLocation>
        <location evidence="1">Cytoplasm</location>
    </subcellularLocation>
</comment>
<sequence>MGPLSEANTAFCLALFKQLDEDKKSSNVFYSPLSISSALAMVMLGARANTATQILHRSPVPALTLICFDCPQCLKAQDDVHVKFSKLIKELNKAGAPYSLSLANRLYGDQSYQFVEGFLADTKKHYDAKLKSVDFKASAETARININNWVEKQTQDKIKDLLAPGVVDSMTRLVLVNAIYFKGNWDRNEKRLLCVCCHPQNENKPVKMMYQTAEFPLTYIREVNCQILELPYKGKDLSMLIFLPYEMEDDTTGLEKLEKELTYEKFVEWTQPHKMYTVEVDVGLPRFKMEESYNLKDILTRMGMVDAFDVRMSDFSGMSPANDLVLSQVVHKAFVEVNEEGTKAAAATTSDIMLCCGIPTFIADHPFLFFIRHKPSMSVLFAGRFCSPA</sequence>
<protein>
    <recommendedName>
        <fullName evidence="10">Leukocyte elastase inhibitor</fullName>
    </recommendedName>
    <alternativeName>
        <fullName evidence="11">Serpin B1</fullName>
    </alternativeName>
    <alternativeName>
        <fullName evidence="8">Serpin B6</fullName>
    </alternativeName>
</protein>
<evidence type="ECO:0000259" key="12">
    <source>
        <dbReference type="SMART" id="SM00093"/>
    </source>
</evidence>
<dbReference type="FunFam" id="2.10.310.10:FF:000001">
    <property type="entry name" value="Serpin family A member 1"/>
    <property type="match status" value="1"/>
</dbReference>
<dbReference type="GeneTree" id="ENSGT00940000154835"/>
<evidence type="ECO:0000256" key="11">
    <source>
        <dbReference type="ARBA" id="ARBA00079383"/>
    </source>
</evidence>
<dbReference type="SMART" id="SM00093">
    <property type="entry name" value="SERPIN"/>
    <property type="match status" value="1"/>
</dbReference>
<dbReference type="AlphaFoldDB" id="A0A667W8K2"/>
<evidence type="ECO:0000256" key="9">
    <source>
        <dbReference type="ARBA" id="ARBA00059846"/>
    </source>
</evidence>
<dbReference type="InterPro" id="IPR023796">
    <property type="entry name" value="Serpin_dom"/>
</dbReference>
<evidence type="ECO:0000256" key="7">
    <source>
        <dbReference type="ARBA" id="ARBA00038828"/>
    </source>
</evidence>
<comment type="subunit">
    <text evidence="7">Forms a complex with the monomeric form of beta-tryptase.</text>
</comment>
<dbReference type="SUPFAM" id="SSF56574">
    <property type="entry name" value="Serpins"/>
    <property type="match status" value="1"/>
</dbReference>
<organism evidence="13 14">
    <name type="scientific">Myripristis murdjan</name>
    <name type="common">pinecone soldierfish</name>
    <dbReference type="NCBI Taxonomy" id="586833"/>
    <lineage>
        <taxon>Eukaryota</taxon>
        <taxon>Metazoa</taxon>
        <taxon>Chordata</taxon>
        <taxon>Craniata</taxon>
        <taxon>Vertebrata</taxon>
        <taxon>Euteleostomi</taxon>
        <taxon>Actinopterygii</taxon>
        <taxon>Neopterygii</taxon>
        <taxon>Teleostei</taxon>
        <taxon>Neoteleostei</taxon>
        <taxon>Acanthomorphata</taxon>
        <taxon>Holocentriformes</taxon>
        <taxon>Holocentridae</taxon>
        <taxon>Myripristis</taxon>
    </lineage>
</organism>
<evidence type="ECO:0000256" key="3">
    <source>
        <dbReference type="ARBA" id="ARBA00022490"/>
    </source>
</evidence>
<accession>A0A667W8K2</accession>
<evidence type="ECO:0000256" key="4">
    <source>
        <dbReference type="ARBA" id="ARBA00022690"/>
    </source>
</evidence>
<dbReference type="Gene3D" id="2.30.39.10">
    <property type="entry name" value="Alpha-1-antitrypsin, domain 1"/>
    <property type="match status" value="1"/>
</dbReference>
<dbReference type="PANTHER" id="PTHR11461:SF204">
    <property type="entry name" value="SERPIN B6"/>
    <property type="match status" value="1"/>
</dbReference>
<keyword evidence="6" id="KW-0007">Acetylation</keyword>
<dbReference type="InterPro" id="IPR023795">
    <property type="entry name" value="Serpin_CS"/>
</dbReference>
<evidence type="ECO:0000313" key="14">
    <source>
        <dbReference type="Proteomes" id="UP000472263"/>
    </source>
</evidence>
<dbReference type="GO" id="GO:0005615">
    <property type="term" value="C:extracellular space"/>
    <property type="evidence" value="ECO:0007669"/>
    <property type="project" value="InterPro"/>
</dbReference>
<dbReference type="PANTHER" id="PTHR11461">
    <property type="entry name" value="SERINE PROTEASE INHIBITOR, SERPIN"/>
    <property type="match status" value="1"/>
</dbReference>
<reference evidence="13" key="3">
    <citation type="submission" date="2025-09" db="UniProtKB">
        <authorList>
            <consortium name="Ensembl"/>
        </authorList>
    </citation>
    <scope>IDENTIFICATION</scope>
</reference>
<evidence type="ECO:0000256" key="5">
    <source>
        <dbReference type="ARBA" id="ARBA00022900"/>
    </source>
</evidence>
<gene>
    <name evidence="13" type="primary">LOC115377893</name>
</gene>
<keyword evidence="5" id="KW-0722">Serine protease inhibitor</keyword>
<dbReference type="FunFam" id="3.30.497.10:FF:000001">
    <property type="entry name" value="Serine protease inhibitor"/>
    <property type="match status" value="1"/>
</dbReference>
<dbReference type="GO" id="GO:0005737">
    <property type="term" value="C:cytoplasm"/>
    <property type="evidence" value="ECO:0007669"/>
    <property type="project" value="UniProtKB-SubCell"/>
</dbReference>
<keyword evidence="14" id="KW-1185">Reference proteome</keyword>
<comment type="similarity">
    <text evidence="2">Belongs to the serpin family. Ov-serpin subfamily.</text>
</comment>
<proteinExistence type="inferred from homology"/>
<dbReference type="InterPro" id="IPR000215">
    <property type="entry name" value="Serpin_fam"/>
</dbReference>
<comment type="function">
    <text evidence="9">Regulates the activity of the neutrophil proteases.</text>
</comment>
<dbReference type="Gene3D" id="3.30.497.10">
    <property type="entry name" value="Antithrombin, subunit I, domain 2"/>
    <property type="match status" value="1"/>
</dbReference>
<keyword evidence="4" id="KW-0646">Protease inhibitor</keyword>
<dbReference type="PROSITE" id="PS00284">
    <property type="entry name" value="SERPIN"/>
    <property type="match status" value="1"/>
</dbReference>
<evidence type="ECO:0000256" key="8">
    <source>
        <dbReference type="ARBA" id="ARBA00039202"/>
    </source>
</evidence>
<reference evidence="13" key="2">
    <citation type="submission" date="2025-08" db="UniProtKB">
        <authorList>
            <consortium name="Ensembl"/>
        </authorList>
    </citation>
    <scope>IDENTIFICATION</scope>
</reference>
<evidence type="ECO:0000256" key="2">
    <source>
        <dbReference type="ARBA" id="ARBA00006426"/>
    </source>
</evidence>
<dbReference type="CDD" id="cd19956">
    <property type="entry name" value="serpinB"/>
    <property type="match status" value="1"/>
</dbReference>
<dbReference type="InterPro" id="IPR042178">
    <property type="entry name" value="Serpin_sf_1"/>
</dbReference>
<feature type="domain" description="Serpin" evidence="12">
    <location>
        <begin position="13"/>
        <end position="388"/>
    </location>
</feature>
<keyword evidence="3" id="KW-0963">Cytoplasm</keyword>
<evidence type="ECO:0000256" key="1">
    <source>
        <dbReference type="ARBA" id="ARBA00004496"/>
    </source>
</evidence>
<dbReference type="InterPro" id="IPR042185">
    <property type="entry name" value="Serpin_sf_2"/>
</dbReference>
<reference evidence="13" key="1">
    <citation type="submission" date="2019-06" db="EMBL/GenBank/DDBJ databases">
        <authorList>
            <consortium name="Wellcome Sanger Institute Data Sharing"/>
        </authorList>
    </citation>
    <scope>NUCLEOTIDE SEQUENCE [LARGE SCALE GENOMIC DNA]</scope>
</reference>